<dbReference type="STRING" id="604088.SAMN04488060_2121"/>
<dbReference type="EMBL" id="FOWZ01000003">
    <property type="protein sequence ID" value="SFP25705.1"/>
    <property type="molecule type" value="Genomic_DNA"/>
</dbReference>
<dbReference type="SUPFAM" id="SSF50475">
    <property type="entry name" value="FMN-binding split barrel"/>
    <property type="match status" value="1"/>
</dbReference>
<dbReference type="InterPro" id="IPR024624">
    <property type="entry name" value="Pyridox_Oxase_Alr4036_FMN-bd"/>
</dbReference>
<reference evidence="3" key="1">
    <citation type="submission" date="2016-10" db="EMBL/GenBank/DDBJ databases">
        <authorList>
            <person name="Varghese N."/>
            <person name="Submissions S."/>
        </authorList>
    </citation>
    <scope>NUCLEOTIDE SEQUENCE [LARGE SCALE GENOMIC DNA]</scope>
    <source>
        <strain evidence="3">CGMCC 1.7715</strain>
    </source>
</reference>
<protein>
    <submittedName>
        <fullName evidence="2">Pyridoxamine 5'-phosphate oxidase</fullName>
    </submittedName>
</protein>
<name>A0A1I5NV86_9SPHN</name>
<dbReference type="GO" id="GO:0010181">
    <property type="term" value="F:FMN binding"/>
    <property type="evidence" value="ECO:0007669"/>
    <property type="project" value="InterPro"/>
</dbReference>
<evidence type="ECO:0000313" key="2">
    <source>
        <dbReference type="EMBL" id="SFP25705.1"/>
    </source>
</evidence>
<dbReference type="Gene3D" id="2.30.110.10">
    <property type="entry name" value="Electron Transport, Fmn-binding Protein, Chain A"/>
    <property type="match status" value="1"/>
</dbReference>
<evidence type="ECO:0000259" key="1">
    <source>
        <dbReference type="Pfam" id="PF12766"/>
    </source>
</evidence>
<dbReference type="InterPro" id="IPR012349">
    <property type="entry name" value="Split_barrel_FMN-bd"/>
</dbReference>
<organism evidence="2 3">
    <name type="scientific">Qipengyuania nanhaisediminis</name>
    <dbReference type="NCBI Taxonomy" id="604088"/>
    <lineage>
        <taxon>Bacteria</taxon>
        <taxon>Pseudomonadati</taxon>
        <taxon>Pseudomonadota</taxon>
        <taxon>Alphaproteobacteria</taxon>
        <taxon>Sphingomonadales</taxon>
        <taxon>Erythrobacteraceae</taxon>
        <taxon>Qipengyuania</taxon>
    </lineage>
</organism>
<sequence length="189" mass="21240">MYDDLDKVRADIADRFCIAASSRKSPMHSPVVVTHDADARIMILREFDCDDWTLRFHTDARSPKTAVIGDGAPMAVLFYDPEEKVQIRVRGTGRIETRSALADVAWNESSNFARRCYLGAPPGETRAEPSSGLPDWAEGIQPTDEQLVPAREHFAVLVVKVEEADWYWLSNEGHRRALIGRDTASWITP</sequence>
<dbReference type="AlphaFoldDB" id="A0A1I5NV86"/>
<feature type="domain" description="Pyridoxamine 5'-phosphate oxidase Alr4036 family FMN-binding" evidence="1">
    <location>
        <begin position="38"/>
        <end position="95"/>
    </location>
</feature>
<gene>
    <name evidence="2" type="ORF">SAMN04488060_2121</name>
</gene>
<accession>A0A1I5NV86</accession>
<proteinExistence type="predicted"/>
<evidence type="ECO:0000313" key="3">
    <source>
        <dbReference type="Proteomes" id="UP000199331"/>
    </source>
</evidence>
<keyword evidence="3" id="KW-1185">Reference proteome</keyword>
<dbReference type="Pfam" id="PF12766">
    <property type="entry name" value="Pyridox_oxase_2"/>
    <property type="match status" value="1"/>
</dbReference>
<dbReference type="RefSeq" id="WP_245755855.1">
    <property type="nucleotide sequence ID" value="NZ_FOWZ01000003.1"/>
</dbReference>
<dbReference type="Proteomes" id="UP000199331">
    <property type="component" value="Unassembled WGS sequence"/>
</dbReference>